<dbReference type="InterPro" id="IPR036259">
    <property type="entry name" value="MFS_trans_sf"/>
</dbReference>
<feature type="transmembrane region" description="Helical" evidence="9">
    <location>
        <begin position="105"/>
        <end position="126"/>
    </location>
</feature>
<feature type="transmembrane region" description="Helical" evidence="9">
    <location>
        <begin position="196"/>
        <end position="216"/>
    </location>
</feature>
<feature type="transmembrane region" description="Helical" evidence="9">
    <location>
        <begin position="228"/>
        <end position="247"/>
    </location>
</feature>
<evidence type="ECO:0000256" key="9">
    <source>
        <dbReference type="SAM" id="Phobius"/>
    </source>
</evidence>
<sequence>MNDTMRKSLGFIAATLAFVMAILDTTIVNIVLPDMMKDLNTSVSNSSWILNAYNMAFAVLLLSAARFADQFGRRRVFLLGIMVFTVSSLLCGIASNIHWLISFRIVQGMGAAILVPVSIPILLSLFDKARQPIVIAVWGACSALASACGPVLGGLLTNYGSWHDVFFVNIPLGALAFVLTAWFVPESFDSSASRRIDWTGMLFLSGAVASLTFYLIKGNDYGWTNPGMLILLLAFALALLIFLGVEWKTQTPMLPIYLFRNRIFQSSSYVILLIGILINAIMFLCSLYLTRLRGLSVLHAGYVLGAFSIGSMLMSLICSRFIKKIPPAILLAAASCMIGLSTWLMSQFNAGTAYRDIVFVLILSGCGFGINLPVIMNLIVSAVPGSSIGMASGIGNMARTLGSIVGVALIVAVLTGSLQGSLHQVKYEALKRISRDTILLPSVQNTVRIKIKAIKTNTFTGGALSSNRKKINQSFALLRTKELDKVNKKIDRQAEVKWVKIAEAFKLQQQQLQRRPNSQERTLLLAQLDKERQRAAEKMAQQKKSAKKQALRSVNKLLDQQQNELFRLTDWLQTRTKKAVAHVFAVAFRTITGIAFIVLLFCPFLTRKQHD</sequence>
<dbReference type="SUPFAM" id="SSF103473">
    <property type="entry name" value="MFS general substrate transporter"/>
    <property type="match status" value="2"/>
</dbReference>
<dbReference type="CDD" id="cd17321">
    <property type="entry name" value="MFS_MMR_MDR_like"/>
    <property type="match status" value="1"/>
</dbReference>
<evidence type="ECO:0000256" key="7">
    <source>
        <dbReference type="ARBA" id="ARBA00023136"/>
    </source>
</evidence>
<dbReference type="InterPro" id="IPR011701">
    <property type="entry name" value="MFS"/>
</dbReference>
<evidence type="ECO:0000256" key="1">
    <source>
        <dbReference type="ARBA" id="ARBA00004651"/>
    </source>
</evidence>
<evidence type="ECO:0000256" key="6">
    <source>
        <dbReference type="ARBA" id="ARBA00022989"/>
    </source>
</evidence>
<keyword evidence="4" id="KW-1003">Cell membrane</keyword>
<dbReference type="Gene3D" id="1.20.1250.20">
    <property type="entry name" value="MFS general substrate transporter like domains"/>
    <property type="match status" value="1"/>
</dbReference>
<feature type="transmembrane region" description="Helical" evidence="9">
    <location>
        <begin position="76"/>
        <end position="99"/>
    </location>
</feature>
<accession>A0ABW5S550</accession>
<comment type="caution">
    <text evidence="11">The sequence shown here is derived from an EMBL/GenBank/DDBJ whole genome shotgun (WGS) entry which is preliminary data.</text>
</comment>
<comment type="similarity">
    <text evidence="2">Belongs to the major facilitator superfamily. EmrB family.</text>
</comment>
<dbReference type="InterPro" id="IPR005829">
    <property type="entry name" value="Sugar_transporter_CS"/>
</dbReference>
<feature type="transmembrane region" description="Helical" evidence="9">
    <location>
        <begin position="401"/>
        <end position="422"/>
    </location>
</feature>
<evidence type="ECO:0000313" key="11">
    <source>
        <dbReference type="EMBL" id="MFD2694292.1"/>
    </source>
</evidence>
<dbReference type="PROSITE" id="PS00216">
    <property type="entry name" value="SUGAR_TRANSPORT_1"/>
    <property type="match status" value="1"/>
</dbReference>
<feature type="transmembrane region" description="Helical" evidence="9">
    <location>
        <begin position="268"/>
        <end position="289"/>
    </location>
</feature>
<dbReference type="PROSITE" id="PS50850">
    <property type="entry name" value="MFS"/>
    <property type="match status" value="1"/>
</dbReference>
<evidence type="ECO:0000313" key="12">
    <source>
        <dbReference type="Proteomes" id="UP001597399"/>
    </source>
</evidence>
<evidence type="ECO:0000256" key="4">
    <source>
        <dbReference type="ARBA" id="ARBA00022475"/>
    </source>
</evidence>
<dbReference type="PANTHER" id="PTHR42718">
    <property type="entry name" value="MAJOR FACILITATOR SUPERFAMILY MULTIDRUG TRANSPORTER MFSC"/>
    <property type="match status" value="1"/>
</dbReference>
<feature type="transmembrane region" description="Helical" evidence="9">
    <location>
        <begin position="47"/>
        <end position="64"/>
    </location>
</feature>
<protein>
    <submittedName>
        <fullName evidence="11">MFS transporter</fullName>
    </submittedName>
</protein>
<evidence type="ECO:0000256" key="3">
    <source>
        <dbReference type="ARBA" id="ARBA00022448"/>
    </source>
</evidence>
<dbReference type="NCBIfam" id="TIGR00711">
    <property type="entry name" value="efflux_EmrB"/>
    <property type="match status" value="1"/>
</dbReference>
<name>A0ABW5S550_9BACL</name>
<feature type="transmembrane region" description="Helical" evidence="9">
    <location>
        <begin position="357"/>
        <end position="380"/>
    </location>
</feature>
<feature type="transmembrane region" description="Helical" evidence="9">
    <location>
        <begin position="328"/>
        <end position="345"/>
    </location>
</feature>
<comment type="subcellular location">
    <subcellularLocation>
        <location evidence="1">Cell membrane</location>
        <topology evidence="1">Multi-pass membrane protein</topology>
    </subcellularLocation>
</comment>
<feature type="transmembrane region" description="Helical" evidence="9">
    <location>
        <begin position="165"/>
        <end position="184"/>
    </location>
</feature>
<dbReference type="Proteomes" id="UP001597399">
    <property type="component" value="Unassembled WGS sequence"/>
</dbReference>
<dbReference type="Pfam" id="PF07690">
    <property type="entry name" value="MFS_1"/>
    <property type="match status" value="1"/>
</dbReference>
<dbReference type="EMBL" id="JBHUMQ010000026">
    <property type="protein sequence ID" value="MFD2694292.1"/>
    <property type="molecule type" value="Genomic_DNA"/>
</dbReference>
<organism evidence="11 12">
    <name type="scientific">Sporolactobacillus shoreicorticis</name>
    <dbReference type="NCBI Taxonomy" id="1923877"/>
    <lineage>
        <taxon>Bacteria</taxon>
        <taxon>Bacillati</taxon>
        <taxon>Bacillota</taxon>
        <taxon>Bacilli</taxon>
        <taxon>Bacillales</taxon>
        <taxon>Sporolactobacillaceae</taxon>
        <taxon>Sporolactobacillus</taxon>
    </lineage>
</organism>
<evidence type="ECO:0000256" key="2">
    <source>
        <dbReference type="ARBA" id="ARBA00008537"/>
    </source>
</evidence>
<dbReference type="InterPro" id="IPR004638">
    <property type="entry name" value="EmrB-like"/>
</dbReference>
<reference evidence="12" key="1">
    <citation type="journal article" date="2019" name="Int. J. Syst. Evol. Microbiol.">
        <title>The Global Catalogue of Microorganisms (GCM) 10K type strain sequencing project: providing services to taxonomists for standard genome sequencing and annotation.</title>
        <authorList>
            <consortium name="The Broad Institute Genomics Platform"/>
            <consortium name="The Broad Institute Genome Sequencing Center for Infectious Disease"/>
            <person name="Wu L."/>
            <person name="Ma J."/>
        </authorList>
    </citation>
    <scope>NUCLEOTIDE SEQUENCE [LARGE SCALE GENOMIC DNA]</scope>
    <source>
        <strain evidence="12">TISTR 2466</strain>
    </source>
</reference>
<keyword evidence="8" id="KW-0175">Coiled coil</keyword>
<dbReference type="InterPro" id="IPR020846">
    <property type="entry name" value="MFS_dom"/>
</dbReference>
<feature type="coiled-coil region" evidence="8">
    <location>
        <begin position="525"/>
        <end position="564"/>
    </location>
</feature>
<dbReference type="PRINTS" id="PR01036">
    <property type="entry name" value="TCRTETB"/>
</dbReference>
<evidence type="ECO:0000256" key="5">
    <source>
        <dbReference type="ARBA" id="ARBA00022692"/>
    </source>
</evidence>
<gene>
    <name evidence="11" type="ORF">ACFSUE_11740</name>
</gene>
<feature type="transmembrane region" description="Helical" evidence="9">
    <location>
        <begin position="133"/>
        <end position="153"/>
    </location>
</feature>
<keyword evidence="6 9" id="KW-1133">Transmembrane helix</keyword>
<keyword evidence="7 9" id="KW-0472">Membrane</keyword>
<feature type="domain" description="Major facilitator superfamily (MFS) profile" evidence="10">
    <location>
        <begin position="10"/>
        <end position="444"/>
    </location>
</feature>
<keyword evidence="5 9" id="KW-0812">Transmembrane</keyword>
<feature type="transmembrane region" description="Helical" evidence="9">
    <location>
        <begin position="583"/>
        <end position="605"/>
    </location>
</feature>
<dbReference type="RefSeq" id="WP_253057839.1">
    <property type="nucleotide sequence ID" value="NZ_JAMXWM010000001.1"/>
</dbReference>
<keyword evidence="3" id="KW-0813">Transport</keyword>
<evidence type="ECO:0000256" key="8">
    <source>
        <dbReference type="SAM" id="Coils"/>
    </source>
</evidence>
<dbReference type="PANTHER" id="PTHR42718:SF9">
    <property type="entry name" value="MAJOR FACILITATOR SUPERFAMILY MULTIDRUG TRANSPORTER MFSC"/>
    <property type="match status" value="1"/>
</dbReference>
<proteinExistence type="inferred from homology"/>
<evidence type="ECO:0000259" key="10">
    <source>
        <dbReference type="PROSITE" id="PS50850"/>
    </source>
</evidence>
<keyword evidence="12" id="KW-1185">Reference proteome</keyword>
<dbReference type="Gene3D" id="1.20.1720.10">
    <property type="entry name" value="Multidrug resistance protein D"/>
    <property type="match status" value="1"/>
</dbReference>
<feature type="transmembrane region" description="Helical" evidence="9">
    <location>
        <begin position="295"/>
        <end position="316"/>
    </location>
</feature>